<organism evidence="1 2">
    <name type="scientific">Paraburkholderia ginsengiterrae</name>
    <dbReference type="NCBI Taxonomy" id="1462993"/>
    <lineage>
        <taxon>Bacteria</taxon>
        <taxon>Pseudomonadati</taxon>
        <taxon>Pseudomonadota</taxon>
        <taxon>Betaproteobacteria</taxon>
        <taxon>Burkholderiales</taxon>
        <taxon>Burkholderiaceae</taxon>
        <taxon>Paraburkholderia</taxon>
    </lineage>
</organism>
<protein>
    <recommendedName>
        <fullName evidence="3">HEPN domain-containing protein</fullName>
    </recommendedName>
</protein>
<evidence type="ECO:0000313" key="2">
    <source>
        <dbReference type="Proteomes" id="UP000077961"/>
    </source>
</evidence>
<reference evidence="1 2" key="1">
    <citation type="submission" date="2016-04" db="EMBL/GenBank/DDBJ databases">
        <title>Reclassification of Paraburkholderia panaciterrae (Farh et al. 2015) Dobritsa &amp; Samadpour 2016 as a later homotypic synonym of Paraburkholderia ginsengiterrae (Farh et al. 2015) Dobritsa &amp; Samadpour 2016.</title>
        <authorList>
            <person name="Dobritsa A.P."/>
            <person name="Kutumbaka K."/>
            <person name="Samadpour M."/>
        </authorList>
    </citation>
    <scope>NUCLEOTIDE SEQUENCE [LARGE SCALE GENOMIC DNA]</scope>
    <source>
        <strain evidence="1 2">DCY85-1</strain>
    </source>
</reference>
<evidence type="ECO:0008006" key="3">
    <source>
        <dbReference type="Google" id="ProtNLM"/>
    </source>
</evidence>
<dbReference type="Proteomes" id="UP000077961">
    <property type="component" value="Unassembled WGS sequence"/>
</dbReference>
<gene>
    <name evidence="1" type="ORF">A6V36_13945</name>
</gene>
<keyword evidence="2" id="KW-1185">Reference proteome</keyword>
<proteinExistence type="predicted"/>
<dbReference type="EMBL" id="LXJZ01000231">
    <property type="protein sequence ID" value="OAJ52504.1"/>
    <property type="molecule type" value="Genomic_DNA"/>
</dbReference>
<evidence type="ECO:0000313" key="1">
    <source>
        <dbReference type="EMBL" id="OAJ52504.1"/>
    </source>
</evidence>
<comment type="caution">
    <text evidence="1">The sequence shown here is derived from an EMBL/GenBank/DDBJ whole genome shotgun (WGS) entry which is preliminary data.</text>
</comment>
<sequence length="367" mass="41185">MTPLTTDTELRDAIFEHEMFDAGNIQSWYALEAIRDVEATWTFSAAEVGKEFIRMEREGLVLRRSGFGGDLREYWEATQSGKIAREMRWQERGRRHLVLSTQDGSVEALAIALIASGGEEREVPTGSGLAATALSVYLHRFGETASEAMVNELIAKGLVRREDEDLINWPFRLMLTADGRRQYAREVVPRLGLQPPATILAATKPEPVPFDDLGLEPKLADNLRYRWEEAARCTGARAWLAATALYASILEVVLPDWLGRDIERCKAALAAPRDRQKQQVLPFEAWPLASLIKVTVELGYIDESLGRHAQALRESRNLIHPDRQIRERSTPDGDLTAISKRVVRAVLDACARTTQAQAVTLDRENLK</sequence>
<accession>A0ABX2UKU5</accession>
<name>A0ABX2UKU5_9BURK</name>